<evidence type="ECO:0000313" key="1">
    <source>
        <dbReference type="EMBL" id="QEX17046.1"/>
    </source>
</evidence>
<dbReference type="AlphaFoldDB" id="A0A5J6MQB5"/>
<reference evidence="1 2" key="1">
    <citation type="submission" date="2019-08" db="EMBL/GenBank/DDBJ databases">
        <title>Hyperibacter terrae gen. nov., sp. nov. and Hyperibacter viscosus sp. nov., two new members in the family Rhodospirillaceae isolated from the rhizosphere of Hypericum perforatum.</title>
        <authorList>
            <person name="Noviana Z."/>
        </authorList>
    </citation>
    <scope>NUCLEOTIDE SEQUENCE [LARGE SCALE GENOMIC DNA]</scope>
    <source>
        <strain evidence="1 2">R5913</strain>
    </source>
</reference>
<accession>A0A5J6MQB5</accession>
<evidence type="ECO:0000313" key="2">
    <source>
        <dbReference type="Proteomes" id="UP000326202"/>
    </source>
</evidence>
<keyword evidence="2" id="KW-1185">Reference proteome</keyword>
<dbReference type="KEGG" id="htq:FRZ44_23420"/>
<dbReference type="Proteomes" id="UP000326202">
    <property type="component" value="Chromosome"/>
</dbReference>
<dbReference type="EMBL" id="CP042906">
    <property type="protein sequence ID" value="QEX17046.1"/>
    <property type="molecule type" value="Genomic_DNA"/>
</dbReference>
<protein>
    <submittedName>
        <fullName evidence="1">Uncharacterized protein</fullName>
    </submittedName>
</protein>
<sequence length="61" mass="6214">MAAIIDLAVDRTAHPPVMKAVAQAIAVDPAIATISGLALENLDVVLVHGEEPIMKGDVKGG</sequence>
<gene>
    <name evidence="1" type="ORF">FRZ44_23420</name>
</gene>
<name>A0A5J6MQB5_9PROT</name>
<proteinExistence type="predicted"/>
<organism evidence="1 2">
    <name type="scientific">Hypericibacter terrae</name>
    <dbReference type="NCBI Taxonomy" id="2602015"/>
    <lineage>
        <taxon>Bacteria</taxon>
        <taxon>Pseudomonadati</taxon>
        <taxon>Pseudomonadota</taxon>
        <taxon>Alphaproteobacteria</taxon>
        <taxon>Rhodospirillales</taxon>
        <taxon>Dongiaceae</taxon>
        <taxon>Hypericibacter</taxon>
    </lineage>
</organism>